<dbReference type="Pfam" id="PF02811">
    <property type="entry name" value="PHP"/>
    <property type="match status" value="1"/>
</dbReference>
<dbReference type="Proteomes" id="UP000224915">
    <property type="component" value="Unassembled WGS sequence"/>
</dbReference>
<dbReference type="SMART" id="SM00481">
    <property type="entry name" value="POLIIIAc"/>
    <property type="match status" value="1"/>
</dbReference>
<dbReference type="EMBL" id="PDJD01000001">
    <property type="protein sequence ID" value="PFG20436.1"/>
    <property type="molecule type" value="Genomic_DNA"/>
</dbReference>
<organism evidence="2 3">
    <name type="scientific">Serinibacter salmoneus</name>
    <dbReference type="NCBI Taxonomy" id="556530"/>
    <lineage>
        <taxon>Bacteria</taxon>
        <taxon>Bacillati</taxon>
        <taxon>Actinomycetota</taxon>
        <taxon>Actinomycetes</taxon>
        <taxon>Micrococcales</taxon>
        <taxon>Beutenbergiaceae</taxon>
        <taxon>Serinibacter</taxon>
    </lineage>
</organism>
<dbReference type="RefSeq" id="WP_098469419.1">
    <property type="nucleotide sequence ID" value="NZ_PDJD01000001.1"/>
</dbReference>
<comment type="caution">
    <text evidence="2">The sequence shown here is derived from an EMBL/GenBank/DDBJ whole genome shotgun (WGS) entry which is preliminary data.</text>
</comment>
<dbReference type="SUPFAM" id="SSF47802">
    <property type="entry name" value="DNA polymerase beta, N-terminal domain-like"/>
    <property type="match status" value="1"/>
</dbReference>
<dbReference type="InterPro" id="IPR050243">
    <property type="entry name" value="PHP_phosphatase"/>
</dbReference>
<proteinExistence type="predicted"/>
<dbReference type="FunFam" id="3.20.20.140:FF:000047">
    <property type="entry name" value="PHP domain-containing protein"/>
    <property type="match status" value="1"/>
</dbReference>
<dbReference type="InterPro" id="IPR010996">
    <property type="entry name" value="HHH_MUS81"/>
</dbReference>
<name>A0A2A9D278_9MICO</name>
<feature type="domain" description="Polymerase/histidinol phosphatase N-terminal" evidence="1">
    <location>
        <begin position="130"/>
        <end position="213"/>
    </location>
</feature>
<dbReference type="CDD" id="cd07436">
    <property type="entry name" value="PHP_PolX"/>
    <property type="match status" value="1"/>
</dbReference>
<dbReference type="AlphaFoldDB" id="A0A2A9D278"/>
<dbReference type="Pfam" id="PF14716">
    <property type="entry name" value="HHH_8"/>
    <property type="match status" value="1"/>
</dbReference>
<protein>
    <submittedName>
        <fullName evidence="2">Putative hydrolase</fullName>
    </submittedName>
</protein>
<keyword evidence="3" id="KW-1185">Reference proteome</keyword>
<dbReference type="Gene3D" id="1.10.150.110">
    <property type="entry name" value="DNA polymerase beta, N-terminal domain-like"/>
    <property type="match status" value="1"/>
</dbReference>
<dbReference type="OrthoDB" id="9808747at2"/>
<dbReference type="GO" id="GO:0008270">
    <property type="term" value="F:zinc ion binding"/>
    <property type="evidence" value="ECO:0007669"/>
    <property type="project" value="TreeGrafter"/>
</dbReference>
<evidence type="ECO:0000313" key="3">
    <source>
        <dbReference type="Proteomes" id="UP000224915"/>
    </source>
</evidence>
<dbReference type="InterPro" id="IPR004013">
    <property type="entry name" value="PHP_dom"/>
</dbReference>
<dbReference type="InterPro" id="IPR047967">
    <property type="entry name" value="PolX_PHP"/>
</dbReference>
<reference evidence="2 3" key="1">
    <citation type="submission" date="2017-10" db="EMBL/GenBank/DDBJ databases">
        <title>Sequencing the genomes of 1000 actinobacteria strains.</title>
        <authorList>
            <person name="Klenk H.-P."/>
        </authorList>
    </citation>
    <scope>NUCLEOTIDE SEQUENCE [LARGE SCALE GENOMIC DNA]</scope>
    <source>
        <strain evidence="2 3">DSM 21801</strain>
    </source>
</reference>
<sequence length="371" mass="39086">MLIDGGPWGSSVLPEAARTGADPAPGNPVAALREIAFWRERAGADTHRVKAYRRAADTVAGMTEEHIAGLGVTKTAWQRVQGIGASTAAAICESLAGGVPRGLAEARAGAAPTLAAEDAAGRALFARARGDLHMHTEASDGGAPLTEMAAVAARLGREYIAISDHSPRLRVANGLSPQRLREQIASIATLNAALQRDGVELRVLTAIEVDILEDGSLDQEEDLLAELDIVVGSVHSELRMPSAAMTRRMVTAIANPHLDVLGHCTGRLVTGSRGTRPPSQFEAEIVFAAAESFGTAIEINARPERCDPPDALIDLALESGCLFAVDSDSHAPGQQDWLALGYSRAAAREVPAGRIVTTWDVEELLAWTRAV</sequence>
<dbReference type="PANTHER" id="PTHR36928:SF1">
    <property type="entry name" value="PHOSPHATASE YCDX-RELATED"/>
    <property type="match status" value="1"/>
</dbReference>
<dbReference type="InterPro" id="IPR016195">
    <property type="entry name" value="Pol/histidinol_Pase-like"/>
</dbReference>
<gene>
    <name evidence="2" type="ORF">ATL40_2034</name>
</gene>
<dbReference type="PANTHER" id="PTHR36928">
    <property type="entry name" value="PHOSPHATASE YCDX-RELATED"/>
    <property type="match status" value="1"/>
</dbReference>
<dbReference type="GO" id="GO:0005829">
    <property type="term" value="C:cytosol"/>
    <property type="evidence" value="ECO:0007669"/>
    <property type="project" value="TreeGrafter"/>
</dbReference>
<dbReference type="Gene3D" id="3.20.20.140">
    <property type="entry name" value="Metal-dependent hydrolases"/>
    <property type="match status" value="1"/>
</dbReference>
<keyword evidence="2" id="KW-0378">Hydrolase</keyword>
<evidence type="ECO:0000313" key="2">
    <source>
        <dbReference type="EMBL" id="PFG20436.1"/>
    </source>
</evidence>
<dbReference type="GO" id="GO:0042578">
    <property type="term" value="F:phosphoric ester hydrolase activity"/>
    <property type="evidence" value="ECO:0007669"/>
    <property type="project" value="TreeGrafter"/>
</dbReference>
<evidence type="ECO:0000259" key="1">
    <source>
        <dbReference type="SMART" id="SM00481"/>
    </source>
</evidence>
<dbReference type="InterPro" id="IPR027421">
    <property type="entry name" value="DNA_pol_lamdba_lyase_dom_sf"/>
</dbReference>
<dbReference type="NCBIfam" id="NF005928">
    <property type="entry name" value="PRK07945.1"/>
    <property type="match status" value="1"/>
</dbReference>
<dbReference type="InterPro" id="IPR003141">
    <property type="entry name" value="Pol/His_phosphatase_N"/>
</dbReference>
<dbReference type="SUPFAM" id="SSF89550">
    <property type="entry name" value="PHP domain-like"/>
    <property type="match status" value="1"/>
</dbReference>
<accession>A0A2A9D278</accession>